<dbReference type="EMBL" id="BKCP01005172">
    <property type="protein sequence ID" value="GER36385.1"/>
    <property type="molecule type" value="Genomic_DNA"/>
</dbReference>
<keyword evidence="2" id="KW-0812">Transmembrane</keyword>
<comment type="caution">
    <text evidence="3">The sequence shown here is derived from an EMBL/GenBank/DDBJ whole genome shotgun (WGS) entry which is preliminary data.</text>
</comment>
<name>A0A5A7PU80_STRAF</name>
<keyword evidence="4" id="KW-1185">Reference proteome</keyword>
<evidence type="ECO:0000256" key="1">
    <source>
        <dbReference type="SAM" id="MobiDB-lite"/>
    </source>
</evidence>
<dbReference type="Proteomes" id="UP000325081">
    <property type="component" value="Unassembled WGS sequence"/>
</dbReference>
<evidence type="ECO:0000313" key="4">
    <source>
        <dbReference type="Proteomes" id="UP000325081"/>
    </source>
</evidence>
<proteinExistence type="predicted"/>
<evidence type="ECO:0000313" key="3">
    <source>
        <dbReference type="EMBL" id="GER36385.1"/>
    </source>
</evidence>
<feature type="transmembrane region" description="Helical" evidence="2">
    <location>
        <begin position="68"/>
        <end position="89"/>
    </location>
</feature>
<organism evidence="3 4">
    <name type="scientific">Striga asiatica</name>
    <name type="common">Asiatic witchweed</name>
    <name type="synonym">Buchnera asiatica</name>
    <dbReference type="NCBI Taxonomy" id="4170"/>
    <lineage>
        <taxon>Eukaryota</taxon>
        <taxon>Viridiplantae</taxon>
        <taxon>Streptophyta</taxon>
        <taxon>Embryophyta</taxon>
        <taxon>Tracheophyta</taxon>
        <taxon>Spermatophyta</taxon>
        <taxon>Magnoliopsida</taxon>
        <taxon>eudicotyledons</taxon>
        <taxon>Gunneridae</taxon>
        <taxon>Pentapetalae</taxon>
        <taxon>asterids</taxon>
        <taxon>lamiids</taxon>
        <taxon>Lamiales</taxon>
        <taxon>Orobanchaceae</taxon>
        <taxon>Buchnereae</taxon>
        <taxon>Striga</taxon>
    </lineage>
</organism>
<keyword evidence="2" id="KW-1133">Transmembrane helix</keyword>
<keyword evidence="2" id="KW-0472">Membrane</keyword>
<dbReference type="GO" id="GO:0016757">
    <property type="term" value="F:glycosyltransferase activity"/>
    <property type="evidence" value="ECO:0007669"/>
    <property type="project" value="UniProtKB-KW"/>
</dbReference>
<dbReference type="OrthoDB" id="925674at2759"/>
<gene>
    <name evidence="3" type="ORF">STAS_12723</name>
</gene>
<reference evidence="4" key="1">
    <citation type="journal article" date="2019" name="Curr. Biol.">
        <title>Genome Sequence of Striga asiatica Provides Insight into the Evolution of Plant Parasitism.</title>
        <authorList>
            <person name="Yoshida S."/>
            <person name="Kim S."/>
            <person name="Wafula E.K."/>
            <person name="Tanskanen J."/>
            <person name="Kim Y.M."/>
            <person name="Honaas L."/>
            <person name="Yang Z."/>
            <person name="Spallek T."/>
            <person name="Conn C.E."/>
            <person name="Ichihashi Y."/>
            <person name="Cheong K."/>
            <person name="Cui S."/>
            <person name="Der J.P."/>
            <person name="Gundlach H."/>
            <person name="Jiao Y."/>
            <person name="Hori C."/>
            <person name="Ishida J.K."/>
            <person name="Kasahara H."/>
            <person name="Kiba T."/>
            <person name="Kim M.S."/>
            <person name="Koo N."/>
            <person name="Laohavisit A."/>
            <person name="Lee Y.H."/>
            <person name="Lumba S."/>
            <person name="McCourt P."/>
            <person name="Mortimer J.C."/>
            <person name="Mutuku J.M."/>
            <person name="Nomura T."/>
            <person name="Sasaki-Sekimoto Y."/>
            <person name="Seto Y."/>
            <person name="Wang Y."/>
            <person name="Wakatake T."/>
            <person name="Sakakibara H."/>
            <person name="Demura T."/>
            <person name="Yamaguchi S."/>
            <person name="Yoneyama K."/>
            <person name="Manabe R.I."/>
            <person name="Nelson D.C."/>
            <person name="Schulman A.H."/>
            <person name="Timko M.P."/>
            <person name="dePamphilis C.W."/>
            <person name="Choi D."/>
            <person name="Shirasu K."/>
        </authorList>
    </citation>
    <scope>NUCLEOTIDE SEQUENCE [LARGE SCALE GENOMIC DNA]</scope>
    <source>
        <strain evidence="4">cv. UVA1</strain>
    </source>
</reference>
<feature type="compositionally biased region" description="Low complexity" evidence="1">
    <location>
        <begin position="1"/>
        <end position="18"/>
    </location>
</feature>
<dbReference type="AlphaFoldDB" id="A0A5A7PU80"/>
<evidence type="ECO:0000256" key="2">
    <source>
        <dbReference type="SAM" id="Phobius"/>
    </source>
</evidence>
<protein>
    <submittedName>
        <fullName evidence="3">ATP phosphoribosyltransferase regulatory subunit</fullName>
    </submittedName>
</protein>
<keyword evidence="3" id="KW-0328">Glycosyltransferase</keyword>
<accession>A0A5A7PU80</accession>
<keyword evidence="3" id="KW-0808">Transferase</keyword>
<feature type="region of interest" description="Disordered" evidence="1">
    <location>
        <begin position="1"/>
        <end position="44"/>
    </location>
</feature>
<sequence>MAGSASAAALAPSSPQAATGEGEQNSTSRPAVKSPTPPLQIQPGTLCPHRKCQLRLAWGEYFHFPSSLSVVVLCFLLPILWDAAAAVAAKGKAMVGKGRRPLQARINSKRSRLAIEGAPAPKTPPSSILQKFKSMGCHVELVILAIGDALDELVILGIGLALHVKSGLCHPMGTRHPHGCRVWGKSRPETGDGGG</sequence>